<feature type="domain" description="SH2" evidence="3">
    <location>
        <begin position="465"/>
        <end position="562"/>
    </location>
</feature>
<feature type="compositionally biased region" description="Basic and acidic residues" evidence="2">
    <location>
        <begin position="675"/>
        <end position="684"/>
    </location>
</feature>
<dbReference type="AlphaFoldDB" id="D2VNK1"/>
<evidence type="ECO:0000313" key="4">
    <source>
        <dbReference type="EMBL" id="EFC41673.1"/>
    </source>
</evidence>
<keyword evidence="1" id="KW-0727">SH2 domain</keyword>
<feature type="region of interest" description="Disordered" evidence="2">
    <location>
        <begin position="635"/>
        <end position="684"/>
    </location>
</feature>
<feature type="region of interest" description="Disordered" evidence="2">
    <location>
        <begin position="1"/>
        <end position="62"/>
    </location>
</feature>
<dbReference type="Gene3D" id="3.30.505.10">
    <property type="entry name" value="SH2 domain"/>
    <property type="match status" value="1"/>
</dbReference>
<sequence length="684" mass="75654">MGQNHSGGSNSVGGMGGTLVGDQYKPPDRTTNNLASSFHTKESIKIQQQQQQQPDSNTNNNNTSSGNLVLIAASNTSDALLMSIAELVIVLQQLGEIHLVVLLEEISRHYYEIQIGGNFSSLEAIAAANNNTQGNGATSPTQNLQGGGPLASTSFKNGATGNYGNSNVDNGLKKYINCAKYTPTWLEDEGVFGGGGGIGSGSIGRGSRISIGATSGNNGMDEDDMEEDYGVNYNTDSAFQVWLIALKDRQLPRFKRKLEKLFVDNSGGARKVAFSFNVQMSTSSTNSLRRASSFLHAQTNPKTNYVIDMDSKQKYFEVRSEMEIILTHTLEEIKDLKECLDAKRKIEGGTSSTSGADVADVSVLLQDFDFECSWWEKKIGSSNFSVKKKAFIDAIEETFAHLKVKFEIEVLEEISDPTCDGVVSVTDLKTLTRWLGSIYKWNTDELKLRNIAGKEDAAPVIFLPHFWGSVTCYDAQDILQKEEPGTYIIRFNENEPGHYYISCVQENVVENEETSSNTGFFATRQVYHFVLKRGKTEKGEPYYYLSDADKSHKFKTITELLDKNYFLTFKYPYVNDDLKSAFVSKKRDVDVFGALKSLSGEGDDLNPYPFVVYKGKFNVNEKKKESDMKKIANLAKKTTEPSLGNPVNNNSSSSIKDQEPGMVRVDSLNLPLSNSKEETLDLSE</sequence>
<dbReference type="Proteomes" id="UP000006671">
    <property type="component" value="Unassembled WGS sequence"/>
</dbReference>
<feature type="compositionally biased region" description="Polar residues" evidence="2">
    <location>
        <begin position="29"/>
        <end position="38"/>
    </location>
</feature>
<dbReference type="KEGG" id="ngr:NAEGRDRAFT_58761"/>
<name>D2VNK1_NAEGR</name>
<protein>
    <recommendedName>
        <fullName evidence="3">SH2 domain-containing protein</fullName>
    </recommendedName>
</protein>
<dbReference type="EMBL" id="GG738884">
    <property type="protein sequence ID" value="EFC41673.1"/>
    <property type="molecule type" value="Genomic_DNA"/>
</dbReference>
<evidence type="ECO:0000313" key="5">
    <source>
        <dbReference type="Proteomes" id="UP000006671"/>
    </source>
</evidence>
<dbReference type="CDD" id="cd00173">
    <property type="entry name" value="SH2"/>
    <property type="match status" value="1"/>
</dbReference>
<dbReference type="PROSITE" id="PS50001">
    <property type="entry name" value="SH2"/>
    <property type="match status" value="1"/>
</dbReference>
<feature type="compositionally biased region" description="Gly residues" evidence="2">
    <location>
        <begin position="10"/>
        <end position="19"/>
    </location>
</feature>
<dbReference type="InParanoid" id="D2VNK1"/>
<gene>
    <name evidence="4" type="ORF">NAEGRDRAFT_58761</name>
</gene>
<dbReference type="RefSeq" id="XP_002674417.1">
    <property type="nucleotide sequence ID" value="XM_002674371.1"/>
</dbReference>
<dbReference type="OrthoDB" id="10255964at2759"/>
<feature type="compositionally biased region" description="Low complexity" evidence="2">
    <location>
        <begin position="47"/>
        <end position="62"/>
    </location>
</feature>
<dbReference type="OMA" id="SFNVQMS"/>
<dbReference type="SUPFAM" id="SSF55550">
    <property type="entry name" value="SH2 domain"/>
    <property type="match status" value="1"/>
</dbReference>
<feature type="compositionally biased region" description="Polar residues" evidence="2">
    <location>
        <begin position="640"/>
        <end position="655"/>
    </location>
</feature>
<dbReference type="SMART" id="SM00252">
    <property type="entry name" value="SH2"/>
    <property type="match status" value="1"/>
</dbReference>
<dbReference type="InterPro" id="IPR000980">
    <property type="entry name" value="SH2"/>
</dbReference>
<evidence type="ECO:0000256" key="2">
    <source>
        <dbReference type="SAM" id="MobiDB-lite"/>
    </source>
</evidence>
<dbReference type="GeneID" id="8855053"/>
<dbReference type="VEuPathDB" id="AmoebaDB:NAEGRDRAFT_58761"/>
<proteinExistence type="predicted"/>
<evidence type="ECO:0000259" key="3">
    <source>
        <dbReference type="PROSITE" id="PS50001"/>
    </source>
</evidence>
<keyword evidence="5" id="KW-1185">Reference proteome</keyword>
<organism evidence="5">
    <name type="scientific">Naegleria gruberi</name>
    <name type="common">Amoeba</name>
    <dbReference type="NCBI Taxonomy" id="5762"/>
    <lineage>
        <taxon>Eukaryota</taxon>
        <taxon>Discoba</taxon>
        <taxon>Heterolobosea</taxon>
        <taxon>Tetramitia</taxon>
        <taxon>Eutetramitia</taxon>
        <taxon>Vahlkampfiidae</taxon>
        <taxon>Naegleria</taxon>
    </lineage>
</organism>
<dbReference type="Pfam" id="PF00017">
    <property type="entry name" value="SH2"/>
    <property type="match status" value="1"/>
</dbReference>
<accession>D2VNK1</accession>
<reference evidence="4 5" key="1">
    <citation type="journal article" date="2010" name="Cell">
        <title>The genome of Naegleria gruberi illuminates early eukaryotic versatility.</title>
        <authorList>
            <person name="Fritz-Laylin L.K."/>
            <person name="Prochnik S.E."/>
            <person name="Ginger M.L."/>
            <person name="Dacks J.B."/>
            <person name="Carpenter M.L."/>
            <person name="Field M.C."/>
            <person name="Kuo A."/>
            <person name="Paredez A."/>
            <person name="Chapman J."/>
            <person name="Pham J."/>
            <person name="Shu S."/>
            <person name="Neupane R."/>
            <person name="Cipriano M."/>
            <person name="Mancuso J."/>
            <person name="Tu H."/>
            <person name="Salamov A."/>
            <person name="Lindquist E."/>
            <person name="Shapiro H."/>
            <person name="Lucas S."/>
            <person name="Grigoriev I.V."/>
            <person name="Cande W.Z."/>
            <person name="Fulton C."/>
            <person name="Rokhsar D.S."/>
            <person name="Dawson S.C."/>
        </authorList>
    </citation>
    <scope>NUCLEOTIDE SEQUENCE [LARGE SCALE GENOMIC DNA]</scope>
    <source>
        <strain evidence="4 5">NEG-M</strain>
    </source>
</reference>
<evidence type="ECO:0000256" key="1">
    <source>
        <dbReference type="PROSITE-ProRule" id="PRU00191"/>
    </source>
</evidence>
<dbReference type="InterPro" id="IPR036860">
    <property type="entry name" value="SH2_dom_sf"/>
</dbReference>